<evidence type="ECO:0000313" key="3">
    <source>
        <dbReference type="Proteomes" id="UP000295258"/>
    </source>
</evidence>
<protein>
    <submittedName>
        <fullName evidence="2">NADPH quinone oxidoreductase</fullName>
    </submittedName>
</protein>
<sequence length="325" mass="33388">MHAVVLHAFGPAGNFRYETVPDPEPGPGQVRIAVKAAGVHLVETMMRSGTAGDSLPPLPELPAVFGGEVAGRVDAVGPEVDPAWIGRDVVTSAGQPGGYAELAVADVASVHRLPRELGYETAVAMIVTGCTALEFLDVARLTSDDVVLVTSAAGGIGRLVVQYAHALGATVIGAAGGPAKVAAVRELGADLAVDYDEPGWERSVADRLGGRTVTALLDGVGGDKARAAFELLADGGRHVTIGNASQQDFQPDPETLEKRELTVTNALLHLLGKPEQRPAYEARALAAAAEGTLTPAVQTFPLSQAASAHAALESRATTGKVVLIP</sequence>
<comment type="caution">
    <text evidence="2">The sequence shown here is derived from an EMBL/GenBank/DDBJ whole genome shotgun (WGS) entry which is preliminary data.</text>
</comment>
<dbReference type="EMBL" id="SMKO01000318">
    <property type="protein sequence ID" value="TDC85358.1"/>
    <property type="molecule type" value="Genomic_DNA"/>
</dbReference>
<dbReference type="Gene3D" id="3.90.180.10">
    <property type="entry name" value="Medium-chain alcohol dehydrogenases, catalytic domain"/>
    <property type="match status" value="1"/>
</dbReference>
<dbReference type="InterPro" id="IPR036291">
    <property type="entry name" value="NAD(P)-bd_dom_sf"/>
</dbReference>
<dbReference type="RefSeq" id="WP_132606637.1">
    <property type="nucleotide sequence ID" value="NZ_SMKO01000318.1"/>
</dbReference>
<gene>
    <name evidence="2" type="ORF">E1292_48890</name>
</gene>
<dbReference type="InterPro" id="IPR020843">
    <property type="entry name" value="ER"/>
</dbReference>
<accession>A0A4R4U2C7</accession>
<proteinExistence type="predicted"/>
<dbReference type="SMART" id="SM00829">
    <property type="entry name" value="PKS_ER"/>
    <property type="match status" value="1"/>
</dbReference>
<dbReference type="CDD" id="cd08244">
    <property type="entry name" value="MDR_enoyl_red"/>
    <property type="match status" value="1"/>
</dbReference>
<dbReference type="PANTHER" id="PTHR43677">
    <property type="entry name" value="SHORT-CHAIN DEHYDROGENASE/REDUCTASE"/>
    <property type="match status" value="1"/>
</dbReference>
<name>A0A4R4U2C7_9ACTN</name>
<dbReference type="Pfam" id="PF08240">
    <property type="entry name" value="ADH_N"/>
    <property type="match status" value="1"/>
</dbReference>
<dbReference type="PANTHER" id="PTHR43677:SF4">
    <property type="entry name" value="QUINONE OXIDOREDUCTASE-LIKE PROTEIN 2"/>
    <property type="match status" value="1"/>
</dbReference>
<reference evidence="2 3" key="1">
    <citation type="submission" date="2019-03" db="EMBL/GenBank/DDBJ databases">
        <title>Draft genome sequences of novel Actinobacteria.</title>
        <authorList>
            <person name="Sahin N."/>
            <person name="Ay H."/>
            <person name="Saygin H."/>
        </authorList>
    </citation>
    <scope>NUCLEOTIDE SEQUENCE [LARGE SCALE GENOMIC DNA]</scope>
    <source>
        <strain evidence="2 3">KC310</strain>
    </source>
</reference>
<dbReference type="InterPro" id="IPR051397">
    <property type="entry name" value="Zn-ADH-like_protein"/>
</dbReference>
<dbReference type="AlphaFoldDB" id="A0A4R4U2C7"/>
<dbReference type="Pfam" id="PF13602">
    <property type="entry name" value="ADH_zinc_N_2"/>
    <property type="match status" value="1"/>
</dbReference>
<dbReference type="InterPro" id="IPR011032">
    <property type="entry name" value="GroES-like_sf"/>
</dbReference>
<dbReference type="InterPro" id="IPR013154">
    <property type="entry name" value="ADH-like_N"/>
</dbReference>
<dbReference type="SUPFAM" id="SSF51735">
    <property type="entry name" value="NAD(P)-binding Rossmann-fold domains"/>
    <property type="match status" value="1"/>
</dbReference>
<dbReference type="Proteomes" id="UP000295258">
    <property type="component" value="Unassembled WGS sequence"/>
</dbReference>
<organism evidence="2 3">
    <name type="scientific">Nonomuraea deserti</name>
    <dbReference type="NCBI Taxonomy" id="1848322"/>
    <lineage>
        <taxon>Bacteria</taxon>
        <taxon>Bacillati</taxon>
        <taxon>Actinomycetota</taxon>
        <taxon>Actinomycetes</taxon>
        <taxon>Streptosporangiales</taxon>
        <taxon>Streptosporangiaceae</taxon>
        <taxon>Nonomuraea</taxon>
    </lineage>
</organism>
<dbReference type="GO" id="GO:0016491">
    <property type="term" value="F:oxidoreductase activity"/>
    <property type="evidence" value="ECO:0007669"/>
    <property type="project" value="InterPro"/>
</dbReference>
<evidence type="ECO:0000313" key="2">
    <source>
        <dbReference type="EMBL" id="TDC85358.1"/>
    </source>
</evidence>
<evidence type="ECO:0000259" key="1">
    <source>
        <dbReference type="SMART" id="SM00829"/>
    </source>
</evidence>
<keyword evidence="3" id="KW-1185">Reference proteome</keyword>
<dbReference type="SUPFAM" id="SSF50129">
    <property type="entry name" value="GroES-like"/>
    <property type="match status" value="1"/>
</dbReference>
<feature type="domain" description="Enoyl reductase (ER)" evidence="1">
    <location>
        <begin position="10"/>
        <end position="323"/>
    </location>
</feature>
<dbReference type="Gene3D" id="3.40.50.720">
    <property type="entry name" value="NAD(P)-binding Rossmann-like Domain"/>
    <property type="match status" value="1"/>
</dbReference>